<proteinExistence type="predicted"/>
<dbReference type="AlphaFoldDB" id="A0A1M4W1C3"/>
<name>A0A1M4W1C3_9FIRM</name>
<accession>A0A1M4W1C3</accession>
<dbReference type="RefSeq" id="WP_072975327.1">
    <property type="nucleotide sequence ID" value="NZ_FQTY01000006.1"/>
</dbReference>
<keyword evidence="2" id="KW-1185">Reference proteome</keyword>
<evidence type="ECO:0000313" key="2">
    <source>
        <dbReference type="Proteomes" id="UP000184114"/>
    </source>
</evidence>
<dbReference type="SUPFAM" id="SSF141571">
    <property type="entry name" value="Pentapeptide repeat-like"/>
    <property type="match status" value="1"/>
</dbReference>
<organism evidence="1 2">
    <name type="scientific">Tissierella praeacuta DSM 18095</name>
    <dbReference type="NCBI Taxonomy" id="1123404"/>
    <lineage>
        <taxon>Bacteria</taxon>
        <taxon>Bacillati</taxon>
        <taxon>Bacillota</taxon>
        <taxon>Tissierellia</taxon>
        <taxon>Tissierellales</taxon>
        <taxon>Tissierellaceae</taxon>
        <taxon>Tissierella</taxon>
    </lineage>
</organism>
<dbReference type="EMBL" id="FQTY01000006">
    <property type="protein sequence ID" value="SHE75084.1"/>
    <property type="molecule type" value="Genomic_DNA"/>
</dbReference>
<dbReference type="STRING" id="1123404.SAMN02745784_01668"/>
<dbReference type="Gene3D" id="2.160.20.80">
    <property type="entry name" value="E3 ubiquitin-protein ligase SopA"/>
    <property type="match status" value="1"/>
</dbReference>
<sequence>MIKIKDEIKILSPQIPNELKSLDIGNSRIEDEDFFNMAIISDCYIEEQRAEKVIFESKFSKVGFSNIDMKRIQMVGVELKGMDLRTCNMEGIGTRIEDLNGAIVSNM</sequence>
<protein>
    <recommendedName>
        <fullName evidence="3">Pentapeptide repeat-containing protein</fullName>
    </recommendedName>
</protein>
<gene>
    <name evidence="1" type="ORF">SAMN02745784_01668</name>
</gene>
<evidence type="ECO:0000313" key="1">
    <source>
        <dbReference type="EMBL" id="SHE75084.1"/>
    </source>
</evidence>
<reference evidence="2" key="1">
    <citation type="submission" date="2016-11" db="EMBL/GenBank/DDBJ databases">
        <authorList>
            <person name="Varghese N."/>
            <person name="Submissions S."/>
        </authorList>
    </citation>
    <scope>NUCLEOTIDE SEQUENCE [LARGE SCALE GENOMIC DNA]</scope>
    <source>
        <strain evidence="2">DSM 18095</strain>
    </source>
</reference>
<dbReference type="Proteomes" id="UP000184114">
    <property type="component" value="Unassembled WGS sequence"/>
</dbReference>
<dbReference type="GeneID" id="90994357"/>
<evidence type="ECO:0008006" key="3">
    <source>
        <dbReference type="Google" id="ProtNLM"/>
    </source>
</evidence>